<keyword evidence="3" id="KW-1185">Reference proteome</keyword>
<organism evidence="2 3">
    <name type="scientific">Gossypium barbadense</name>
    <name type="common">Sea Island cotton</name>
    <name type="synonym">Hibiscus barbadensis</name>
    <dbReference type="NCBI Taxonomy" id="3634"/>
    <lineage>
        <taxon>Eukaryota</taxon>
        <taxon>Viridiplantae</taxon>
        <taxon>Streptophyta</taxon>
        <taxon>Embryophyta</taxon>
        <taxon>Tracheophyta</taxon>
        <taxon>Spermatophyta</taxon>
        <taxon>Magnoliopsida</taxon>
        <taxon>eudicotyledons</taxon>
        <taxon>Gunneridae</taxon>
        <taxon>Pentapetalae</taxon>
        <taxon>rosids</taxon>
        <taxon>malvids</taxon>
        <taxon>Malvales</taxon>
        <taxon>Malvaceae</taxon>
        <taxon>Malvoideae</taxon>
        <taxon>Gossypium</taxon>
    </lineage>
</organism>
<sequence>MKTHPFSHFFLSLFVLLDFAAMAAYEALGFSLSFPFLQKKSAQSWQFVIVGRTSHIG</sequence>
<evidence type="ECO:0000256" key="1">
    <source>
        <dbReference type="SAM" id="SignalP"/>
    </source>
</evidence>
<dbReference type="Proteomes" id="UP000327439">
    <property type="component" value="Chromosome D13"/>
</dbReference>
<accession>A0A5J5NQ44</accession>
<feature type="chain" id="PRO_5023854165" evidence="1">
    <location>
        <begin position="24"/>
        <end position="57"/>
    </location>
</feature>
<name>A0A5J5NQ44_GOSBA</name>
<feature type="signal peptide" evidence="1">
    <location>
        <begin position="1"/>
        <end position="23"/>
    </location>
</feature>
<gene>
    <name evidence="2" type="ORF">ES319_D13G235900v1</name>
</gene>
<reference evidence="3" key="1">
    <citation type="journal article" date="2020" name="Nat. Genet.">
        <title>Genomic diversifications of five Gossypium allopolyploid species and their impact on cotton improvement.</title>
        <authorList>
            <person name="Chen Z.J."/>
            <person name="Sreedasyam A."/>
            <person name="Ando A."/>
            <person name="Song Q."/>
            <person name="De Santiago L.M."/>
            <person name="Hulse-Kemp A.M."/>
            <person name="Ding M."/>
            <person name="Ye W."/>
            <person name="Kirkbride R.C."/>
            <person name="Jenkins J."/>
            <person name="Plott C."/>
            <person name="Lovell J."/>
            <person name="Lin Y.M."/>
            <person name="Vaughn R."/>
            <person name="Liu B."/>
            <person name="Simpson S."/>
            <person name="Scheffler B.E."/>
            <person name="Wen L."/>
            <person name="Saski C.A."/>
            <person name="Grover C.E."/>
            <person name="Hu G."/>
            <person name="Conover J.L."/>
            <person name="Carlson J.W."/>
            <person name="Shu S."/>
            <person name="Boston L.B."/>
            <person name="Williams M."/>
            <person name="Peterson D.G."/>
            <person name="McGee K."/>
            <person name="Jones D.C."/>
            <person name="Wendel J.F."/>
            <person name="Stelly D.M."/>
            <person name="Grimwood J."/>
            <person name="Schmutz J."/>
        </authorList>
    </citation>
    <scope>NUCLEOTIDE SEQUENCE [LARGE SCALE GENOMIC DNA]</scope>
    <source>
        <strain evidence="3">cv. 3-79</strain>
    </source>
</reference>
<proteinExistence type="predicted"/>
<dbReference type="AlphaFoldDB" id="A0A5J5NQ44"/>
<evidence type="ECO:0000313" key="3">
    <source>
        <dbReference type="Proteomes" id="UP000327439"/>
    </source>
</evidence>
<keyword evidence="1" id="KW-0732">Signal</keyword>
<protein>
    <submittedName>
        <fullName evidence="2">Uncharacterized protein</fullName>
    </submittedName>
</protein>
<dbReference type="EMBL" id="CM018227">
    <property type="protein sequence ID" value="KAB1996489.1"/>
    <property type="molecule type" value="Genomic_DNA"/>
</dbReference>
<evidence type="ECO:0000313" key="2">
    <source>
        <dbReference type="EMBL" id="KAB1996489.1"/>
    </source>
</evidence>